<evidence type="ECO:0000256" key="2">
    <source>
        <dbReference type="ARBA" id="ARBA00023012"/>
    </source>
</evidence>
<dbReference type="FunFam" id="1.10.10.60:FF:000007">
    <property type="entry name" value="Two-component response regulator"/>
    <property type="match status" value="1"/>
</dbReference>
<dbReference type="CDD" id="cd17584">
    <property type="entry name" value="REC_typeB_ARR-like"/>
    <property type="match status" value="1"/>
</dbReference>
<dbReference type="PROSITE" id="PS50110">
    <property type="entry name" value="RESPONSE_REGULATORY"/>
    <property type="match status" value="1"/>
</dbReference>
<keyword evidence="10" id="KW-1185">Reference proteome</keyword>
<dbReference type="AlphaFoldDB" id="A0A0K9PZN9"/>
<evidence type="ECO:0000256" key="7">
    <source>
        <dbReference type="PROSITE-ProRule" id="PRU00169"/>
    </source>
</evidence>
<dbReference type="InterPro" id="IPR045279">
    <property type="entry name" value="ARR-like"/>
</dbReference>
<evidence type="ECO:0000256" key="3">
    <source>
        <dbReference type="ARBA" id="ARBA00023015"/>
    </source>
</evidence>
<protein>
    <recommendedName>
        <fullName evidence="8">Response regulatory domain-containing protein</fullName>
    </recommendedName>
</protein>
<dbReference type="Gene3D" id="3.40.50.2300">
    <property type="match status" value="1"/>
</dbReference>
<dbReference type="PANTHER" id="PTHR43874:SF67">
    <property type="entry name" value="TWO-COMPONENT RESPONSE REGULATOR ARR2"/>
    <property type="match status" value="1"/>
</dbReference>
<dbReference type="Pfam" id="PF00072">
    <property type="entry name" value="Response_reg"/>
    <property type="match status" value="1"/>
</dbReference>
<dbReference type="SMART" id="SM00448">
    <property type="entry name" value="REC"/>
    <property type="match status" value="1"/>
</dbReference>
<evidence type="ECO:0000313" key="10">
    <source>
        <dbReference type="Proteomes" id="UP000036987"/>
    </source>
</evidence>
<dbReference type="STRING" id="29655.A0A0K9PZN9"/>
<dbReference type="SUPFAM" id="SSF46689">
    <property type="entry name" value="Homeodomain-like"/>
    <property type="match status" value="1"/>
</dbReference>
<dbReference type="SUPFAM" id="SSF52172">
    <property type="entry name" value="CheY-like"/>
    <property type="match status" value="1"/>
</dbReference>
<evidence type="ECO:0000259" key="8">
    <source>
        <dbReference type="PROSITE" id="PS50110"/>
    </source>
</evidence>
<dbReference type="GO" id="GO:0009736">
    <property type="term" value="P:cytokinin-activated signaling pathway"/>
    <property type="evidence" value="ECO:0007669"/>
    <property type="project" value="InterPro"/>
</dbReference>
<dbReference type="PANTHER" id="PTHR43874">
    <property type="entry name" value="TWO-COMPONENT RESPONSE REGULATOR"/>
    <property type="match status" value="1"/>
</dbReference>
<gene>
    <name evidence="9" type="ORF">ZOSMA_143G00140</name>
</gene>
<evidence type="ECO:0000313" key="9">
    <source>
        <dbReference type="EMBL" id="KMZ73692.1"/>
    </source>
</evidence>
<keyword evidence="6" id="KW-0539">Nucleus</keyword>
<dbReference type="OrthoDB" id="21225at2759"/>
<sequence length="351" mass="40416">MKSLEGLNVLVVDDDATCLKIIGKMLRSCKYIECIDVNEALNLLRSYLKCFDLVLTDITMTGMKDFQLLDCILQENIDLPVVMMSVDDKIETMIKSIQKGAYFYLTKPLKMEQIMTLWQFVMVKNYEKSIGKRDNISQNSMTPSLIDQSSRKGKHIMKTHGKQPMKENKKVLKEINPIVVWDSYLHGKFIEAIQSIVPHRAVPKNILEKMNVPGLTRENVASHLQKFRLYIKKRKEKDFYRTLGGDNHGFSNPTQFVPLKTPSQMVQQIAPKMQQKMLTPTTKAINFKTYYKSWTKYQLMLFNAHNNSLSSIPSNIHIESSQPVILMNRNHMNDENASEGSNQSDIDTLND</sequence>
<feature type="domain" description="Response regulatory" evidence="8">
    <location>
        <begin position="8"/>
        <end position="122"/>
    </location>
</feature>
<keyword evidence="5" id="KW-0804">Transcription</keyword>
<dbReference type="InterPro" id="IPR009057">
    <property type="entry name" value="Homeodomain-like_sf"/>
</dbReference>
<dbReference type="Gene3D" id="1.10.10.60">
    <property type="entry name" value="Homeodomain-like"/>
    <property type="match status" value="1"/>
</dbReference>
<name>A0A0K9PZN9_ZOSMR</name>
<dbReference type="InterPro" id="IPR006447">
    <property type="entry name" value="Myb_dom_plants"/>
</dbReference>
<evidence type="ECO:0000256" key="1">
    <source>
        <dbReference type="ARBA" id="ARBA00004123"/>
    </source>
</evidence>
<reference evidence="10" key="1">
    <citation type="journal article" date="2016" name="Nature">
        <title>The genome of the seagrass Zostera marina reveals angiosperm adaptation to the sea.</title>
        <authorList>
            <person name="Olsen J.L."/>
            <person name="Rouze P."/>
            <person name="Verhelst B."/>
            <person name="Lin Y.-C."/>
            <person name="Bayer T."/>
            <person name="Collen J."/>
            <person name="Dattolo E."/>
            <person name="De Paoli E."/>
            <person name="Dittami S."/>
            <person name="Maumus F."/>
            <person name="Michel G."/>
            <person name="Kersting A."/>
            <person name="Lauritano C."/>
            <person name="Lohaus R."/>
            <person name="Toepel M."/>
            <person name="Tonon T."/>
            <person name="Vanneste K."/>
            <person name="Amirebrahimi M."/>
            <person name="Brakel J."/>
            <person name="Bostroem C."/>
            <person name="Chovatia M."/>
            <person name="Grimwood J."/>
            <person name="Jenkins J.W."/>
            <person name="Jueterbock A."/>
            <person name="Mraz A."/>
            <person name="Stam W.T."/>
            <person name="Tice H."/>
            <person name="Bornberg-Bauer E."/>
            <person name="Green P.J."/>
            <person name="Pearson G.A."/>
            <person name="Procaccini G."/>
            <person name="Duarte C.M."/>
            <person name="Schmutz J."/>
            <person name="Reusch T.B.H."/>
            <person name="Van de Peer Y."/>
        </authorList>
    </citation>
    <scope>NUCLEOTIDE SEQUENCE [LARGE SCALE GENOMIC DNA]</scope>
    <source>
        <strain evidence="10">cv. Finnish</strain>
    </source>
</reference>
<keyword evidence="3" id="KW-0805">Transcription regulation</keyword>
<dbReference type="Proteomes" id="UP000036987">
    <property type="component" value="Unassembled WGS sequence"/>
</dbReference>
<comment type="caution">
    <text evidence="9">The sequence shown here is derived from an EMBL/GenBank/DDBJ whole genome shotgun (WGS) entry which is preliminary data.</text>
</comment>
<evidence type="ECO:0000256" key="6">
    <source>
        <dbReference type="ARBA" id="ARBA00023242"/>
    </source>
</evidence>
<evidence type="ECO:0000256" key="5">
    <source>
        <dbReference type="ARBA" id="ARBA00023163"/>
    </source>
</evidence>
<keyword evidence="4" id="KW-0238">DNA-binding</keyword>
<dbReference type="InterPro" id="IPR001789">
    <property type="entry name" value="Sig_transdc_resp-reg_receiver"/>
</dbReference>
<keyword evidence="2" id="KW-0902">Two-component regulatory system</keyword>
<dbReference type="GO" id="GO:0003677">
    <property type="term" value="F:DNA binding"/>
    <property type="evidence" value="ECO:0007669"/>
    <property type="project" value="UniProtKB-KW"/>
</dbReference>
<organism evidence="9 10">
    <name type="scientific">Zostera marina</name>
    <name type="common">Eelgrass</name>
    <dbReference type="NCBI Taxonomy" id="29655"/>
    <lineage>
        <taxon>Eukaryota</taxon>
        <taxon>Viridiplantae</taxon>
        <taxon>Streptophyta</taxon>
        <taxon>Embryophyta</taxon>
        <taxon>Tracheophyta</taxon>
        <taxon>Spermatophyta</taxon>
        <taxon>Magnoliopsida</taxon>
        <taxon>Liliopsida</taxon>
        <taxon>Zosteraceae</taxon>
        <taxon>Zostera</taxon>
    </lineage>
</organism>
<dbReference type="GO" id="GO:0005634">
    <property type="term" value="C:nucleus"/>
    <property type="evidence" value="ECO:0007669"/>
    <property type="project" value="UniProtKB-SubCell"/>
</dbReference>
<evidence type="ECO:0000256" key="4">
    <source>
        <dbReference type="ARBA" id="ARBA00023125"/>
    </source>
</evidence>
<dbReference type="InterPro" id="IPR011006">
    <property type="entry name" value="CheY-like_superfamily"/>
</dbReference>
<dbReference type="GO" id="GO:0000160">
    <property type="term" value="P:phosphorelay signal transduction system"/>
    <property type="evidence" value="ECO:0007669"/>
    <property type="project" value="UniProtKB-KW"/>
</dbReference>
<comment type="subcellular location">
    <subcellularLocation>
        <location evidence="1">Nucleus</location>
    </subcellularLocation>
</comment>
<keyword evidence="7" id="KW-0597">Phosphoprotein</keyword>
<accession>A0A0K9PZN9</accession>
<dbReference type="EMBL" id="LFYR01000550">
    <property type="protein sequence ID" value="KMZ73692.1"/>
    <property type="molecule type" value="Genomic_DNA"/>
</dbReference>
<proteinExistence type="predicted"/>
<feature type="modified residue" description="4-aspartylphosphate" evidence="7">
    <location>
        <position position="57"/>
    </location>
</feature>
<dbReference type="NCBIfam" id="TIGR01557">
    <property type="entry name" value="myb_SHAQKYF"/>
    <property type="match status" value="1"/>
</dbReference>